<dbReference type="PROSITE" id="PS51257">
    <property type="entry name" value="PROKAR_LIPOPROTEIN"/>
    <property type="match status" value="1"/>
</dbReference>
<protein>
    <recommendedName>
        <fullName evidence="4">Lipoprotein</fullName>
    </recommendedName>
</protein>
<gene>
    <name evidence="2" type="ORF">AAIR29_12750</name>
</gene>
<dbReference type="Proteomes" id="UP001461960">
    <property type="component" value="Unassembled WGS sequence"/>
</dbReference>
<keyword evidence="1" id="KW-0732">Signal</keyword>
<accession>A0ABU9XEQ4</accession>
<sequence length="238" mass="25545">MKTLGLYMIAGLGLSACASGISGGTTANTNPSDNPNNIVTQYPVETAMLNIYTKQRSARLVGTVDNQSVSADIEVTPKGRVLFNNKAVQSAEINTINKVNDRITAQSVAINYFTLNPLVFHGFTDSTGKYSLSNQTTTIPKMVTVGDSSKFITETVYADSSMGKKTGKYEQDWSLTQETNNTAWLCITTSENLLLTTSTEDAAAECYKINSQGDILASKVVLNQPSANATKTVTLVSQ</sequence>
<evidence type="ECO:0008006" key="4">
    <source>
        <dbReference type="Google" id="ProtNLM"/>
    </source>
</evidence>
<evidence type="ECO:0000256" key="1">
    <source>
        <dbReference type="SAM" id="SignalP"/>
    </source>
</evidence>
<reference evidence="2 3" key="1">
    <citation type="submission" date="2024-05" db="EMBL/GenBank/DDBJ databases">
        <authorList>
            <person name="Kim H.-Y."/>
            <person name="Kim E."/>
            <person name="Cai Y."/>
            <person name="Yang S.-M."/>
            <person name="Lee W."/>
        </authorList>
    </citation>
    <scope>NUCLEOTIDE SEQUENCE [LARGE SCALE GENOMIC DNA]</scope>
    <source>
        <strain evidence="2 3">FBL11</strain>
    </source>
</reference>
<evidence type="ECO:0000313" key="3">
    <source>
        <dbReference type="Proteomes" id="UP001461960"/>
    </source>
</evidence>
<evidence type="ECO:0000313" key="2">
    <source>
        <dbReference type="EMBL" id="MEN2752500.1"/>
    </source>
</evidence>
<comment type="caution">
    <text evidence="2">The sequence shown here is derived from an EMBL/GenBank/DDBJ whole genome shotgun (WGS) entry which is preliminary data.</text>
</comment>
<name>A0ABU9XEQ4_9GAMM</name>
<organism evidence="2 3">
    <name type="scientific">Psychrobacter saeujeotis</name>
    <dbReference type="NCBI Taxonomy" id="3143436"/>
    <lineage>
        <taxon>Bacteria</taxon>
        <taxon>Pseudomonadati</taxon>
        <taxon>Pseudomonadota</taxon>
        <taxon>Gammaproteobacteria</taxon>
        <taxon>Moraxellales</taxon>
        <taxon>Moraxellaceae</taxon>
        <taxon>Psychrobacter</taxon>
    </lineage>
</organism>
<dbReference type="RefSeq" id="WP_299221185.1">
    <property type="nucleotide sequence ID" value="NZ_JBDGHN010000008.1"/>
</dbReference>
<feature type="signal peptide" evidence="1">
    <location>
        <begin position="1"/>
        <end position="27"/>
    </location>
</feature>
<feature type="chain" id="PRO_5046160119" description="Lipoprotein" evidence="1">
    <location>
        <begin position="28"/>
        <end position="238"/>
    </location>
</feature>
<keyword evidence="3" id="KW-1185">Reference proteome</keyword>
<dbReference type="EMBL" id="JBDGHN010000008">
    <property type="protein sequence ID" value="MEN2752500.1"/>
    <property type="molecule type" value="Genomic_DNA"/>
</dbReference>
<proteinExistence type="predicted"/>